<evidence type="ECO:0000313" key="7">
    <source>
        <dbReference type="Proteomes" id="UP000239406"/>
    </source>
</evidence>
<dbReference type="HAMAP" id="MF_00682">
    <property type="entry name" value="HscB"/>
    <property type="match status" value="1"/>
</dbReference>
<evidence type="ECO:0000256" key="1">
    <source>
        <dbReference type="ARBA" id="ARBA00010476"/>
    </source>
</evidence>
<evidence type="ECO:0000256" key="3">
    <source>
        <dbReference type="ARBA" id="ARBA00025596"/>
    </source>
</evidence>
<dbReference type="InterPro" id="IPR036869">
    <property type="entry name" value="J_dom_sf"/>
</dbReference>
<dbReference type="InterPro" id="IPR001623">
    <property type="entry name" value="DnaJ_domain"/>
</dbReference>
<evidence type="ECO:0000256" key="4">
    <source>
        <dbReference type="HAMAP-Rule" id="MF_00682"/>
    </source>
</evidence>
<dbReference type="GO" id="GO:0044571">
    <property type="term" value="P:[2Fe-2S] cluster assembly"/>
    <property type="evidence" value="ECO:0007669"/>
    <property type="project" value="InterPro"/>
</dbReference>
<comment type="caution">
    <text evidence="6">The sequence shown here is derived from an EMBL/GenBank/DDBJ whole genome shotgun (WGS) entry which is preliminary data.</text>
</comment>
<organism evidence="6 7">
    <name type="scientific">Caldimonas thermodepolymerans</name>
    <dbReference type="NCBI Taxonomy" id="215580"/>
    <lineage>
        <taxon>Bacteria</taxon>
        <taxon>Pseudomonadati</taxon>
        <taxon>Pseudomonadota</taxon>
        <taxon>Betaproteobacteria</taxon>
        <taxon>Burkholderiales</taxon>
        <taxon>Sphaerotilaceae</taxon>
        <taxon>Caldimonas</taxon>
    </lineage>
</organism>
<dbReference type="Proteomes" id="UP000239406">
    <property type="component" value="Unassembled WGS sequence"/>
</dbReference>
<keyword evidence="7" id="KW-1185">Reference proteome</keyword>
<dbReference type="SUPFAM" id="SSF46565">
    <property type="entry name" value="Chaperone J-domain"/>
    <property type="match status" value="1"/>
</dbReference>
<dbReference type="InterPro" id="IPR036386">
    <property type="entry name" value="HscB_C_sf"/>
</dbReference>
<evidence type="ECO:0000313" key="6">
    <source>
        <dbReference type="EMBL" id="PPE69176.1"/>
    </source>
</evidence>
<dbReference type="SUPFAM" id="SSF47144">
    <property type="entry name" value="HSC20 (HSCB), C-terminal oligomerisation domain"/>
    <property type="match status" value="1"/>
</dbReference>
<dbReference type="GO" id="GO:0051087">
    <property type="term" value="F:protein-folding chaperone binding"/>
    <property type="evidence" value="ECO:0007669"/>
    <property type="project" value="InterPro"/>
</dbReference>
<dbReference type="EMBL" id="PSNY01000014">
    <property type="protein sequence ID" value="PPE69176.1"/>
    <property type="molecule type" value="Genomic_DNA"/>
</dbReference>
<name>A0A2S5T2J6_9BURK</name>
<dbReference type="NCBIfam" id="TIGR00714">
    <property type="entry name" value="hscB"/>
    <property type="match status" value="1"/>
</dbReference>
<keyword evidence="2 4" id="KW-0143">Chaperone</keyword>
<gene>
    <name evidence="4" type="primary">hscB</name>
    <name evidence="6" type="ORF">C1702_12940</name>
</gene>
<dbReference type="NCBIfam" id="NF002935">
    <property type="entry name" value="PRK03578.1"/>
    <property type="match status" value="1"/>
</dbReference>
<dbReference type="AlphaFoldDB" id="A0A2S5T2J6"/>
<evidence type="ECO:0000259" key="5">
    <source>
        <dbReference type="PROSITE" id="PS50076"/>
    </source>
</evidence>
<dbReference type="InterPro" id="IPR009073">
    <property type="entry name" value="HscB_oligo_C"/>
</dbReference>
<comment type="subunit">
    <text evidence="4">Interacts with HscA and stimulates its ATPase activity.</text>
</comment>
<proteinExistence type="inferred from homology"/>
<dbReference type="OrthoDB" id="287587at2"/>
<dbReference type="Gene3D" id="1.20.1280.20">
    <property type="entry name" value="HscB, C-terminal domain"/>
    <property type="match status" value="1"/>
</dbReference>
<dbReference type="GO" id="GO:1990230">
    <property type="term" value="C:iron-sulfur cluster transfer complex"/>
    <property type="evidence" value="ECO:0007669"/>
    <property type="project" value="TreeGrafter"/>
</dbReference>
<dbReference type="GO" id="GO:0001671">
    <property type="term" value="F:ATPase activator activity"/>
    <property type="evidence" value="ECO:0007669"/>
    <property type="project" value="InterPro"/>
</dbReference>
<feature type="domain" description="J" evidence="5">
    <location>
        <begin position="19"/>
        <end position="91"/>
    </location>
</feature>
<dbReference type="PROSITE" id="PS50076">
    <property type="entry name" value="DNAJ_2"/>
    <property type="match status" value="1"/>
</dbReference>
<protein>
    <recommendedName>
        <fullName evidence="4">Co-chaperone protein HscB homolog</fullName>
    </recommendedName>
</protein>
<dbReference type="PANTHER" id="PTHR14021">
    <property type="entry name" value="IRON-SULFUR CLUSTER CO-CHAPERONE PROTEIN HSCB"/>
    <property type="match status" value="1"/>
</dbReference>
<dbReference type="GO" id="GO:0006457">
    <property type="term" value="P:protein folding"/>
    <property type="evidence" value="ECO:0007669"/>
    <property type="project" value="UniProtKB-UniRule"/>
</dbReference>
<accession>A0A2S5T2J6</accession>
<dbReference type="GO" id="GO:0051259">
    <property type="term" value="P:protein complex oligomerization"/>
    <property type="evidence" value="ECO:0007669"/>
    <property type="project" value="InterPro"/>
</dbReference>
<comment type="function">
    <text evidence="3 4">Co-chaperone involved in the maturation of iron-sulfur cluster-containing proteins. Seems to help targeting proteins to be folded toward HscA.</text>
</comment>
<evidence type="ECO:0000256" key="2">
    <source>
        <dbReference type="ARBA" id="ARBA00023186"/>
    </source>
</evidence>
<dbReference type="Gene3D" id="1.10.287.110">
    <property type="entry name" value="DnaJ domain"/>
    <property type="match status" value="1"/>
</dbReference>
<reference evidence="6 7" key="1">
    <citation type="submission" date="2018-02" db="EMBL/GenBank/DDBJ databases">
        <title>Reclassifiation of [Polyangium] brachysporum DSM 7029 as Guopingzhaonella breviflexa gen. nov., sp. nov., a member of the family Comamonadaceae.</title>
        <authorList>
            <person name="Tang B."/>
        </authorList>
    </citation>
    <scope>NUCLEOTIDE SEQUENCE [LARGE SCALE GENOMIC DNA]</scope>
    <source>
        <strain evidence="6 7">DSM 15344</strain>
    </source>
</reference>
<comment type="similarity">
    <text evidence="1 4">Belongs to the HscB family.</text>
</comment>
<dbReference type="PANTHER" id="PTHR14021:SF15">
    <property type="entry name" value="IRON-SULFUR CLUSTER CO-CHAPERONE PROTEIN HSCB"/>
    <property type="match status" value="1"/>
</dbReference>
<sequence length="185" mass="20948">MGPAAAGAVVTGSLRLDLDDFELFDLPRRFAVEPALLDERWKALQAQVHPDRFAAQGTAAQRVAMQWAVRVNEAYQRLKHPLKRAAYLCELNGAPVQAESNTAMPADFLMQQMAWREALDEARDEDALDALAAQVRARRREMLEALRECIDERHDYAAAVQQVRALMFIERFAEEVDRRLDALGQ</sequence>
<dbReference type="InterPro" id="IPR004640">
    <property type="entry name" value="HscB"/>
</dbReference>
<dbReference type="Pfam" id="PF07743">
    <property type="entry name" value="HSCB_C"/>
    <property type="match status" value="1"/>
</dbReference>